<organism evidence="2 3">
    <name type="scientific">Oceanisphaera psychrotolerans</name>
    <dbReference type="NCBI Taxonomy" id="1414654"/>
    <lineage>
        <taxon>Bacteria</taxon>
        <taxon>Pseudomonadati</taxon>
        <taxon>Pseudomonadota</taxon>
        <taxon>Gammaproteobacteria</taxon>
        <taxon>Aeromonadales</taxon>
        <taxon>Aeromonadaceae</taxon>
        <taxon>Oceanisphaera</taxon>
    </lineage>
</organism>
<dbReference type="STRING" id="1414654.BFR47_09880"/>
<keyword evidence="1" id="KW-0812">Transmembrane</keyword>
<accession>A0A1J4QK35</accession>
<evidence type="ECO:0000313" key="3">
    <source>
        <dbReference type="Proteomes" id="UP000243073"/>
    </source>
</evidence>
<dbReference type="Proteomes" id="UP000243073">
    <property type="component" value="Unassembled WGS sequence"/>
</dbReference>
<keyword evidence="1" id="KW-1133">Transmembrane helix</keyword>
<name>A0A1J4QK35_9GAMM</name>
<feature type="transmembrane region" description="Helical" evidence="1">
    <location>
        <begin position="81"/>
        <end position="100"/>
    </location>
</feature>
<keyword evidence="3" id="KW-1185">Reference proteome</keyword>
<keyword evidence="1" id="KW-0472">Membrane</keyword>
<dbReference type="EMBL" id="MDKE01000005">
    <property type="protein sequence ID" value="OIN13809.1"/>
    <property type="molecule type" value="Genomic_DNA"/>
</dbReference>
<evidence type="ECO:0008006" key="4">
    <source>
        <dbReference type="Google" id="ProtNLM"/>
    </source>
</evidence>
<proteinExistence type="predicted"/>
<reference evidence="2 3" key="1">
    <citation type="submission" date="2016-07" db="EMBL/GenBank/DDBJ databases">
        <title>Draft Genome Sequence of Oceanisphaera psychrotolerans, isolated from coastal sediment samples.</title>
        <authorList>
            <person name="Zhuo S."/>
            <person name="Ruan Z."/>
        </authorList>
    </citation>
    <scope>NUCLEOTIDE SEQUENCE [LARGE SCALE GENOMIC DNA]</scope>
    <source>
        <strain evidence="2 3">LAM-WHM-ZC</strain>
    </source>
</reference>
<evidence type="ECO:0000256" key="1">
    <source>
        <dbReference type="SAM" id="Phobius"/>
    </source>
</evidence>
<gene>
    <name evidence="2" type="ORF">BFR47_09880</name>
</gene>
<evidence type="ECO:0000313" key="2">
    <source>
        <dbReference type="EMBL" id="OIN13809.1"/>
    </source>
</evidence>
<comment type="caution">
    <text evidence="2">The sequence shown here is derived from an EMBL/GenBank/DDBJ whole genome shotgun (WGS) entry which is preliminary data.</text>
</comment>
<dbReference type="AlphaFoldDB" id="A0A1J4QK35"/>
<protein>
    <recommendedName>
        <fullName evidence="4">Copper resistance protein</fullName>
    </recommendedName>
</protein>
<sequence>MAGRGLMSRQPGWLALAMALLVISLCLSQRLGLVSGCVASAHQSGADQLAAPDHPDNLDNESQCDLSEQLLSKVWNQLEPLLIGLLLVLPWLPLPGTRWYRRLRPPPRPFAERRRHLVLCVFRE</sequence>